<evidence type="ECO:0000313" key="2">
    <source>
        <dbReference type="Proteomes" id="UP000434957"/>
    </source>
</evidence>
<protein>
    <submittedName>
        <fullName evidence="1">Uncharacterized protein</fullName>
    </submittedName>
</protein>
<dbReference type="AlphaFoldDB" id="A0A6A4BW11"/>
<keyword evidence="2" id="KW-1185">Reference proteome</keyword>
<gene>
    <name evidence="1" type="ORF">PR003_g28201</name>
</gene>
<dbReference type="Proteomes" id="UP000434957">
    <property type="component" value="Unassembled WGS sequence"/>
</dbReference>
<sequence>MNIIPFMQAKVDPDDTLPNTLHVRILQPAALRETLSCYAKLTPLGVENKTSVMTQDPRWQPGFQLRDKGVADQHTGAELEAKAALLYTKANDQGLFETGPAGVELELGAEDAGLAELLVDQEDETAEEANARTKALIRREEGETGCVFDEILFFNFPNVGRHELREASIYLGLPQGESDQE</sequence>
<organism evidence="1 2">
    <name type="scientific">Phytophthora rubi</name>
    <dbReference type="NCBI Taxonomy" id="129364"/>
    <lineage>
        <taxon>Eukaryota</taxon>
        <taxon>Sar</taxon>
        <taxon>Stramenopiles</taxon>
        <taxon>Oomycota</taxon>
        <taxon>Peronosporomycetes</taxon>
        <taxon>Peronosporales</taxon>
        <taxon>Peronosporaceae</taxon>
        <taxon>Phytophthora</taxon>
    </lineage>
</organism>
<proteinExistence type="predicted"/>
<reference evidence="1 2" key="1">
    <citation type="submission" date="2018-08" db="EMBL/GenBank/DDBJ databases">
        <title>Genomic investigation of the strawberry pathogen Phytophthora fragariae indicates pathogenicity is determined by transcriptional variation in three key races.</title>
        <authorList>
            <person name="Adams T.M."/>
            <person name="Armitage A.D."/>
            <person name="Sobczyk M.K."/>
            <person name="Bates H.J."/>
            <person name="Dunwell J.M."/>
            <person name="Nellist C.F."/>
            <person name="Harrison R.J."/>
        </authorList>
    </citation>
    <scope>NUCLEOTIDE SEQUENCE [LARGE SCALE GENOMIC DNA]</scope>
    <source>
        <strain evidence="1 2">SCRP333</strain>
    </source>
</reference>
<comment type="caution">
    <text evidence="1">The sequence shown here is derived from an EMBL/GenBank/DDBJ whole genome shotgun (WGS) entry which is preliminary data.</text>
</comment>
<evidence type="ECO:0000313" key="1">
    <source>
        <dbReference type="EMBL" id="KAE9279570.1"/>
    </source>
</evidence>
<dbReference type="EMBL" id="QXFT01004198">
    <property type="protein sequence ID" value="KAE9279570.1"/>
    <property type="molecule type" value="Genomic_DNA"/>
</dbReference>
<accession>A0A6A4BW11</accession>
<name>A0A6A4BW11_9STRA</name>